<name>A0ABY2H2F0_9HYPO</name>
<accession>A0ABY2H2F0</accession>
<reference evidence="2 3" key="1">
    <citation type="submission" date="2018-01" db="EMBL/GenBank/DDBJ databases">
        <title>Genome characterization of the sugarcane-associated fungus Trichoderma ghanense CCMA-1212 and their application in lignocelulose bioconversion.</title>
        <authorList>
            <person name="Steindorff A.S."/>
            <person name="Mendes T.D."/>
            <person name="Vilela E.S.D."/>
            <person name="Rodrigues D.S."/>
            <person name="Formighieri E.F."/>
            <person name="Melo I.S."/>
            <person name="Favaro L.C.L."/>
        </authorList>
    </citation>
    <scope>NUCLEOTIDE SEQUENCE [LARGE SCALE GENOMIC DNA]</scope>
    <source>
        <strain evidence="2 3">CCMA-1212</strain>
    </source>
</reference>
<sequence>MSGFQDPEKLAAARELAQGFSKIKDPKKKKSGGGGGGGGKQPRYEQREQYPQQHHGHYAQFVPQKQYWQNAGPPISSVPPPSQRMYASATSFSTGRTGKLSVIGNAGLDFIKQSGTRPQVQAQPSQVPMTGQTLYAGFQSDMSSNGAADYTHFSSSFPQPTGETTPGNILETFLAIAAKKPTLGQEIDTLTEILPKAMDLNGPGATATDAQADKHMFQANFSQEQIGKGKPLSHREPRLDCKLICAGIKVQGNGDGKTSDTNNTARTNDKQATQTRGSHSRKLSPVAPVFVPANNGASQQSAGVNGESKISAAQQTKGLSGSMWA</sequence>
<organism evidence="2 3">
    <name type="scientific">Trichoderma ghanense</name>
    <dbReference type="NCBI Taxonomy" id="65468"/>
    <lineage>
        <taxon>Eukaryota</taxon>
        <taxon>Fungi</taxon>
        <taxon>Dikarya</taxon>
        <taxon>Ascomycota</taxon>
        <taxon>Pezizomycotina</taxon>
        <taxon>Sordariomycetes</taxon>
        <taxon>Hypocreomycetidae</taxon>
        <taxon>Hypocreales</taxon>
        <taxon>Hypocreaceae</taxon>
        <taxon>Trichoderma</taxon>
    </lineage>
</organism>
<evidence type="ECO:0000256" key="1">
    <source>
        <dbReference type="SAM" id="MobiDB-lite"/>
    </source>
</evidence>
<feature type="compositionally biased region" description="Polar residues" evidence="1">
    <location>
        <begin position="259"/>
        <end position="277"/>
    </location>
</feature>
<dbReference type="RefSeq" id="XP_073558147.1">
    <property type="nucleotide sequence ID" value="XM_073703315.1"/>
</dbReference>
<comment type="caution">
    <text evidence="2">The sequence shown here is derived from an EMBL/GenBank/DDBJ whole genome shotgun (WGS) entry which is preliminary data.</text>
</comment>
<keyword evidence="3" id="KW-1185">Reference proteome</keyword>
<evidence type="ECO:0000313" key="3">
    <source>
        <dbReference type="Proteomes" id="UP001642720"/>
    </source>
</evidence>
<dbReference type="GeneID" id="300577765"/>
<feature type="region of interest" description="Disordered" evidence="1">
    <location>
        <begin position="252"/>
        <end position="325"/>
    </location>
</feature>
<feature type="compositionally biased region" description="Basic and acidic residues" evidence="1">
    <location>
        <begin position="1"/>
        <end position="12"/>
    </location>
</feature>
<gene>
    <name evidence="2" type="ORF">CCMA1212_006074</name>
</gene>
<evidence type="ECO:0000313" key="2">
    <source>
        <dbReference type="EMBL" id="TFB01946.1"/>
    </source>
</evidence>
<protein>
    <submittedName>
        <fullName evidence="2">Uncharacterized protein</fullName>
    </submittedName>
</protein>
<feature type="region of interest" description="Disordered" evidence="1">
    <location>
        <begin position="1"/>
        <end position="57"/>
    </location>
</feature>
<dbReference type="Proteomes" id="UP001642720">
    <property type="component" value="Unassembled WGS sequence"/>
</dbReference>
<dbReference type="EMBL" id="PPTA01000007">
    <property type="protein sequence ID" value="TFB01946.1"/>
    <property type="molecule type" value="Genomic_DNA"/>
</dbReference>
<proteinExistence type="predicted"/>